<dbReference type="AlphaFoldDB" id="A0A167QSW5"/>
<reference evidence="6" key="1">
    <citation type="submission" date="2015-06" db="EMBL/GenBank/DDBJ databases">
        <title>Expansion of signal transduction pathways in fungi by whole-genome duplication.</title>
        <authorList>
            <consortium name="DOE Joint Genome Institute"/>
            <person name="Corrochano L.M."/>
            <person name="Kuo A."/>
            <person name="Marcet-Houben M."/>
            <person name="Polaino S."/>
            <person name="Salamov A."/>
            <person name="Villalobos J.M."/>
            <person name="Alvarez M.I."/>
            <person name="Avalos J."/>
            <person name="Benito E.P."/>
            <person name="Benoit I."/>
            <person name="Burger G."/>
            <person name="Camino L.P."/>
            <person name="Canovas D."/>
            <person name="Cerda-Olmedo E."/>
            <person name="Cheng J.-F."/>
            <person name="Dominguez A."/>
            <person name="Elias M."/>
            <person name="Eslava A.P."/>
            <person name="Glaser F."/>
            <person name="Grimwood J."/>
            <person name="Gutierrez G."/>
            <person name="Heitman J."/>
            <person name="Henrissat B."/>
            <person name="Iturriaga E.A."/>
            <person name="Lang B.F."/>
            <person name="Lavin J.L."/>
            <person name="Lee S."/>
            <person name="Li W."/>
            <person name="Lindquist E."/>
            <person name="Lopez-Garcia S."/>
            <person name="Luque E.M."/>
            <person name="Marcos A.T."/>
            <person name="Martin J."/>
            <person name="McCluskey K."/>
            <person name="Medina H.R."/>
            <person name="Miralles-Duran A."/>
            <person name="Miyazaki A."/>
            <person name="Munoz-Torres E."/>
            <person name="Oguiza J.A."/>
            <person name="Ohm R."/>
            <person name="Olmedo M."/>
            <person name="Orejas M."/>
            <person name="Ortiz-Castellanos L."/>
            <person name="Pisabarro A.G."/>
            <person name="Rodriguez-Romero J."/>
            <person name="Ruiz-Herrera J."/>
            <person name="Ruiz-Vazquez R."/>
            <person name="Sanz C."/>
            <person name="Schackwitz W."/>
            <person name="Schmutz J."/>
            <person name="Shahriari M."/>
            <person name="Shelest E."/>
            <person name="Silva-Franco F."/>
            <person name="Soanes D."/>
            <person name="Syed K."/>
            <person name="Tagua V.G."/>
            <person name="Talbot N.J."/>
            <person name="Thon M."/>
            <person name="De vries R.P."/>
            <person name="Wiebenga A."/>
            <person name="Yadav J.S."/>
            <person name="Braun E.L."/>
            <person name="Baker S."/>
            <person name="Garre V."/>
            <person name="Horwitz B."/>
            <person name="Torres-Martinez S."/>
            <person name="Idnurm A."/>
            <person name="Herrera-Estrella A."/>
            <person name="Gabaldon T."/>
            <person name="Grigoriev I.V."/>
        </authorList>
    </citation>
    <scope>NUCLEOTIDE SEQUENCE [LARGE SCALE GENOMIC DNA]</scope>
    <source>
        <strain evidence="6">NRRL 1555(-)</strain>
    </source>
</reference>
<dbReference type="PANTHER" id="PTHR22812">
    <property type="entry name" value="CHROMOBOX PROTEIN"/>
    <property type="match status" value="1"/>
</dbReference>
<organism evidence="5 6">
    <name type="scientific">Phycomyces blakesleeanus (strain ATCC 8743b / DSM 1359 / FGSC 10004 / NBRC 33097 / NRRL 1555)</name>
    <dbReference type="NCBI Taxonomy" id="763407"/>
    <lineage>
        <taxon>Eukaryota</taxon>
        <taxon>Fungi</taxon>
        <taxon>Fungi incertae sedis</taxon>
        <taxon>Mucoromycota</taxon>
        <taxon>Mucoromycotina</taxon>
        <taxon>Mucoromycetes</taxon>
        <taxon>Mucorales</taxon>
        <taxon>Phycomycetaceae</taxon>
        <taxon>Phycomyces</taxon>
    </lineage>
</organism>
<keyword evidence="2" id="KW-0539">Nucleus</keyword>
<accession>A0A167QSW5</accession>
<dbReference type="Proteomes" id="UP000077315">
    <property type="component" value="Unassembled WGS sequence"/>
</dbReference>
<dbReference type="InterPro" id="IPR000953">
    <property type="entry name" value="Chromo/chromo_shadow_dom"/>
</dbReference>
<evidence type="ECO:0000313" key="5">
    <source>
        <dbReference type="EMBL" id="OAD80201.1"/>
    </source>
</evidence>
<evidence type="ECO:0000259" key="4">
    <source>
        <dbReference type="PROSITE" id="PS50013"/>
    </source>
</evidence>
<dbReference type="InParanoid" id="A0A167QSW5"/>
<dbReference type="VEuPathDB" id="FungiDB:PHYBLDRAFT_140205"/>
<feature type="region of interest" description="Disordered" evidence="3">
    <location>
        <begin position="172"/>
        <end position="198"/>
    </location>
</feature>
<evidence type="ECO:0000313" key="6">
    <source>
        <dbReference type="Proteomes" id="UP000077315"/>
    </source>
</evidence>
<evidence type="ECO:0000256" key="2">
    <source>
        <dbReference type="ARBA" id="ARBA00023242"/>
    </source>
</evidence>
<name>A0A167QSW5_PHYB8</name>
<dbReference type="GeneID" id="28991252"/>
<evidence type="ECO:0000256" key="3">
    <source>
        <dbReference type="SAM" id="MobiDB-lite"/>
    </source>
</evidence>
<sequence>MFEHVKHVTEKQKERFDGSHKMIDLVPGTTVMILVTEKQNKLDPKYKGFYTVVRKTAANTYVLKNEKGFLEPRNYPPSLLKKVSDKVLEQKNDFFEVEAIIGHIKDDKNNFLYRCKWLDYDESHDTWEPEDHFTDPKFIKEYWQRISEAPEGIKDINKANKKLLKDMKVAYSTPKENSSTKRKNYAKTAYQKKKRSKV</sequence>
<evidence type="ECO:0000256" key="1">
    <source>
        <dbReference type="ARBA" id="ARBA00004123"/>
    </source>
</evidence>
<proteinExistence type="predicted"/>
<dbReference type="Gene3D" id="2.40.50.40">
    <property type="match status" value="1"/>
</dbReference>
<dbReference type="EMBL" id="KV440972">
    <property type="protein sequence ID" value="OAD80201.1"/>
    <property type="molecule type" value="Genomic_DNA"/>
</dbReference>
<feature type="domain" description="Chromo" evidence="4">
    <location>
        <begin position="95"/>
        <end position="154"/>
    </location>
</feature>
<feature type="compositionally biased region" description="Basic residues" evidence="3">
    <location>
        <begin position="180"/>
        <end position="198"/>
    </location>
</feature>
<keyword evidence="6" id="KW-1185">Reference proteome</keyword>
<dbReference type="OrthoDB" id="10267344at2759"/>
<gene>
    <name evidence="5" type="ORF">PHYBLDRAFT_140205</name>
</gene>
<protein>
    <recommendedName>
        <fullName evidence="4">Chromo domain-containing protein</fullName>
    </recommendedName>
</protein>
<dbReference type="GO" id="GO:0005634">
    <property type="term" value="C:nucleus"/>
    <property type="evidence" value="ECO:0007669"/>
    <property type="project" value="UniProtKB-SubCell"/>
</dbReference>
<dbReference type="InterPro" id="IPR051219">
    <property type="entry name" value="Heterochromatin_chromo-domain"/>
</dbReference>
<dbReference type="RefSeq" id="XP_018298241.1">
    <property type="nucleotide sequence ID" value="XM_018430346.1"/>
</dbReference>
<dbReference type="CDD" id="cd00024">
    <property type="entry name" value="CD_CSD"/>
    <property type="match status" value="1"/>
</dbReference>
<dbReference type="PROSITE" id="PS50013">
    <property type="entry name" value="CHROMO_2"/>
    <property type="match status" value="1"/>
</dbReference>
<dbReference type="Pfam" id="PF00385">
    <property type="entry name" value="Chromo"/>
    <property type="match status" value="1"/>
</dbReference>
<dbReference type="InterPro" id="IPR016197">
    <property type="entry name" value="Chromo-like_dom_sf"/>
</dbReference>
<dbReference type="SMART" id="SM00298">
    <property type="entry name" value="CHROMO"/>
    <property type="match status" value="1"/>
</dbReference>
<dbReference type="SUPFAM" id="SSF54160">
    <property type="entry name" value="Chromo domain-like"/>
    <property type="match status" value="1"/>
</dbReference>
<comment type="subcellular location">
    <subcellularLocation>
        <location evidence="1">Nucleus</location>
    </subcellularLocation>
</comment>
<dbReference type="InterPro" id="IPR023780">
    <property type="entry name" value="Chromo_domain"/>
</dbReference>